<evidence type="ECO:0000313" key="4">
    <source>
        <dbReference type="EMBL" id="CAK9160950.1"/>
    </source>
</evidence>
<dbReference type="Pfam" id="PF04869">
    <property type="entry name" value="Uso1_p115_head"/>
    <property type="match status" value="1"/>
</dbReference>
<name>A0ABC8SYQ2_9AQUA</name>
<dbReference type="Proteomes" id="UP001642360">
    <property type="component" value="Unassembled WGS sequence"/>
</dbReference>
<dbReference type="Gene3D" id="1.25.10.10">
    <property type="entry name" value="Leucine-rich Repeat Variant"/>
    <property type="match status" value="1"/>
</dbReference>
<comment type="subcellular location">
    <subcellularLocation>
        <location evidence="1">Golgi apparatus</location>
    </subcellularLocation>
</comment>
<sequence length="130" mass="14148">MPSLGGSEPLMHRMVKYLALASSMNKKDAKSSASGILYVEPTILKLLIIWLSDCPSAVQCFLDSPPHLTYLLELISNPTSTVCIRGLAAVLLGECVNYNKCCDSGKDAFSIVDHEFNMNASLVTPALLWK</sequence>
<evidence type="ECO:0000313" key="5">
    <source>
        <dbReference type="Proteomes" id="UP001642360"/>
    </source>
</evidence>
<dbReference type="AlphaFoldDB" id="A0ABC8SYQ2"/>
<dbReference type="PANTHER" id="PTHR10013:SF0">
    <property type="entry name" value="GENERAL VESICULAR TRANSPORT FACTOR P115"/>
    <property type="match status" value="1"/>
</dbReference>
<comment type="caution">
    <text evidence="4">The sequence shown here is derived from an EMBL/GenBank/DDBJ whole genome shotgun (WGS) entry which is preliminary data.</text>
</comment>
<dbReference type="InterPro" id="IPR011989">
    <property type="entry name" value="ARM-like"/>
</dbReference>
<dbReference type="InterPro" id="IPR006953">
    <property type="entry name" value="Vesicle_Uso1_P115_head"/>
</dbReference>
<feature type="non-terminal residue" evidence="4">
    <location>
        <position position="130"/>
    </location>
</feature>
<proteinExistence type="predicted"/>
<dbReference type="PANTHER" id="PTHR10013">
    <property type="entry name" value="GENERAL VESICULAR TRANSPORT FACTOR P115"/>
    <property type="match status" value="1"/>
</dbReference>
<evidence type="ECO:0000256" key="2">
    <source>
        <dbReference type="ARBA" id="ARBA00023034"/>
    </source>
</evidence>
<dbReference type="EMBL" id="CAUOFW020003613">
    <property type="protein sequence ID" value="CAK9160950.1"/>
    <property type="molecule type" value="Genomic_DNA"/>
</dbReference>
<feature type="domain" description="Vesicle tethering protein Uso1/P115-like head" evidence="3">
    <location>
        <begin position="43"/>
        <end position="100"/>
    </location>
</feature>
<dbReference type="InterPro" id="IPR024095">
    <property type="entry name" value="Vesicle_P115"/>
</dbReference>
<gene>
    <name evidence="4" type="ORF">ILEXP_LOCUS29742</name>
</gene>
<protein>
    <recommendedName>
        <fullName evidence="3">Vesicle tethering protein Uso1/P115-like head domain-containing protein</fullName>
    </recommendedName>
</protein>
<keyword evidence="5" id="KW-1185">Reference proteome</keyword>
<reference evidence="4 5" key="1">
    <citation type="submission" date="2024-02" db="EMBL/GenBank/DDBJ databases">
        <authorList>
            <person name="Vignale AGUSTIN F."/>
            <person name="Sosa J E."/>
            <person name="Modenutti C."/>
        </authorList>
    </citation>
    <scope>NUCLEOTIDE SEQUENCE [LARGE SCALE GENOMIC DNA]</scope>
</reference>
<accession>A0ABC8SYQ2</accession>
<dbReference type="GO" id="GO:0005794">
    <property type="term" value="C:Golgi apparatus"/>
    <property type="evidence" value="ECO:0007669"/>
    <property type="project" value="UniProtKB-SubCell"/>
</dbReference>
<keyword evidence="2" id="KW-0333">Golgi apparatus</keyword>
<organism evidence="4 5">
    <name type="scientific">Ilex paraguariensis</name>
    <name type="common">yerba mate</name>
    <dbReference type="NCBI Taxonomy" id="185542"/>
    <lineage>
        <taxon>Eukaryota</taxon>
        <taxon>Viridiplantae</taxon>
        <taxon>Streptophyta</taxon>
        <taxon>Embryophyta</taxon>
        <taxon>Tracheophyta</taxon>
        <taxon>Spermatophyta</taxon>
        <taxon>Magnoliopsida</taxon>
        <taxon>eudicotyledons</taxon>
        <taxon>Gunneridae</taxon>
        <taxon>Pentapetalae</taxon>
        <taxon>asterids</taxon>
        <taxon>campanulids</taxon>
        <taxon>Aquifoliales</taxon>
        <taxon>Aquifoliaceae</taxon>
        <taxon>Ilex</taxon>
    </lineage>
</organism>
<evidence type="ECO:0000259" key="3">
    <source>
        <dbReference type="Pfam" id="PF04869"/>
    </source>
</evidence>
<evidence type="ECO:0000256" key="1">
    <source>
        <dbReference type="ARBA" id="ARBA00004555"/>
    </source>
</evidence>